<feature type="domain" description="Thiolase N-terminal" evidence="8">
    <location>
        <begin position="49"/>
        <end position="269"/>
    </location>
</feature>
<dbReference type="GO" id="GO:0010124">
    <property type="term" value="P:phenylacetate catabolic process"/>
    <property type="evidence" value="ECO:0007669"/>
    <property type="project" value="TreeGrafter"/>
</dbReference>
<evidence type="ECO:0000256" key="2">
    <source>
        <dbReference type="ARBA" id="ARBA00010982"/>
    </source>
</evidence>
<dbReference type="CDD" id="cd00751">
    <property type="entry name" value="thiolase"/>
    <property type="match status" value="1"/>
</dbReference>
<dbReference type="PIRSF" id="PIRSF000429">
    <property type="entry name" value="Ac-CoA_Ac_transf"/>
    <property type="match status" value="1"/>
</dbReference>
<dbReference type="GO" id="GO:0003988">
    <property type="term" value="F:acetyl-CoA C-acyltransferase activity"/>
    <property type="evidence" value="ECO:0007669"/>
    <property type="project" value="UniProtKB-EC"/>
</dbReference>
<keyword evidence="11" id="KW-1185">Reference proteome</keyword>
<dbReference type="Pfam" id="PF02803">
    <property type="entry name" value="Thiolase_C"/>
    <property type="match status" value="1"/>
</dbReference>
<dbReference type="Gene3D" id="3.40.47.10">
    <property type="match status" value="2"/>
</dbReference>
<evidence type="ECO:0000256" key="3">
    <source>
        <dbReference type="ARBA" id="ARBA00022679"/>
    </source>
</evidence>
<evidence type="ECO:0000313" key="11">
    <source>
        <dbReference type="Proteomes" id="UP000305067"/>
    </source>
</evidence>
<evidence type="ECO:0000256" key="5">
    <source>
        <dbReference type="ARBA" id="ARBA00047605"/>
    </source>
</evidence>
<evidence type="ECO:0000256" key="6">
    <source>
        <dbReference type="PIRSR" id="PIRSR000429-1"/>
    </source>
</evidence>
<dbReference type="Proteomes" id="UP000305067">
    <property type="component" value="Unassembled WGS sequence"/>
</dbReference>
<dbReference type="NCBIfam" id="TIGR01930">
    <property type="entry name" value="AcCoA-C-Actrans"/>
    <property type="match status" value="1"/>
</dbReference>
<dbReference type="GO" id="GO:0006635">
    <property type="term" value="P:fatty acid beta-oxidation"/>
    <property type="evidence" value="ECO:0007669"/>
    <property type="project" value="TreeGrafter"/>
</dbReference>
<comment type="catalytic activity">
    <reaction evidence="5">
        <text>an acyl-CoA + acetyl-CoA = a 3-oxoacyl-CoA + CoA</text>
        <dbReference type="Rhea" id="RHEA:21564"/>
        <dbReference type="ChEBI" id="CHEBI:57287"/>
        <dbReference type="ChEBI" id="CHEBI:57288"/>
        <dbReference type="ChEBI" id="CHEBI:58342"/>
        <dbReference type="ChEBI" id="CHEBI:90726"/>
        <dbReference type="EC" id="2.3.1.16"/>
    </reaction>
</comment>
<dbReference type="InterPro" id="IPR002155">
    <property type="entry name" value="Thiolase"/>
</dbReference>
<accession>A0A5C3QTH2</accession>
<dbReference type="GO" id="GO:0005777">
    <property type="term" value="C:peroxisome"/>
    <property type="evidence" value="ECO:0007669"/>
    <property type="project" value="TreeGrafter"/>
</dbReference>
<reference evidence="10 11" key="1">
    <citation type="journal article" date="2019" name="Nat. Ecol. Evol.">
        <title>Megaphylogeny resolves global patterns of mushroom evolution.</title>
        <authorList>
            <person name="Varga T."/>
            <person name="Krizsan K."/>
            <person name="Foldi C."/>
            <person name="Dima B."/>
            <person name="Sanchez-Garcia M."/>
            <person name="Sanchez-Ramirez S."/>
            <person name="Szollosi G.J."/>
            <person name="Szarkandi J.G."/>
            <person name="Papp V."/>
            <person name="Albert L."/>
            <person name="Andreopoulos W."/>
            <person name="Angelini C."/>
            <person name="Antonin V."/>
            <person name="Barry K.W."/>
            <person name="Bougher N.L."/>
            <person name="Buchanan P."/>
            <person name="Buyck B."/>
            <person name="Bense V."/>
            <person name="Catcheside P."/>
            <person name="Chovatia M."/>
            <person name="Cooper J."/>
            <person name="Damon W."/>
            <person name="Desjardin D."/>
            <person name="Finy P."/>
            <person name="Geml J."/>
            <person name="Haridas S."/>
            <person name="Hughes K."/>
            <person name="Justo A."/>
            <person name="Karasinski D."/>
            <person name="Kautmanova I."/>
            <person name="Kiss B."/>
            <person name="Kocsube S."/>
            <person name="Kotiranta H."/>
            <person name="LaButti K.M."/>
            <person name="Lechner B.E."/>
            <person name="Liimatainen K."/>
            <person name="Lipzen A."/>
            <person name="Lukacs Z."/>
            <person name="Mihaltcheva S."/>
            <person name="Morgado L.N."/>
            <person name="Niskanen T."/>
            <person name="Noordeloos M.E."/>
            <person name="Ohm R.A."/>
            <person name="Ortiz-Santana B."/>
            <person name="Ovrebo C."/>
            <person name="Racz N."/>
            <person name="Riley R."/>
            <person name="Savchenko A."/>
            <person name="Shiryaev A."/>
            <person name="Soop K."/>
            <person name="Spirin V."/>
            <person name="Szebenyi C."/>
            <person name="Tomsovsky M."/>
            <person name="Tulloss R.E."/>
            <person name="Uehling J."/>
            <person name="Grigoriev I.V."/>
            <person name="Vagvolgyi C."/>
            <person name="Papp T."/>
            <person name="Martin F.M."/>
            <person name="Miettinen O."/>
            <person name="Hibbett D.S."/>
            <person name="Nagy L.G."/>
        </authorList>
    </citation>
    <scope>NUCLEOTIDE SEQUENCE [LARGE SCALE GENOMIC DNA]</scope>
    <source>
        <strain evidence="10 11">CBS 309.79</strain>
    </source>
</reference>
<evidence type="ECO:0000259" key="8">
    <source>
        <dbReference type="Pfam" id="PF00108"/>
    </source>
</evidence>
<evidence type="ECO:0000256" key="7">
    <source>
        <dbReference type="RuleBase" id="RU003557"/>
    </source>
</evidence>
<dbReference type="PANTHER" id="PTHR43853">
    <property type="entry name" value="3-KETOACYL-COA THIOLASE, PEROXISOMAL"/>
    <property type="match status" value="1"/>
</dbReference>
<dbReference type="OrthoDB" id="5404651at2759"/>
<comment type="similarity">
    <text evidence="2 7">Belongs to the thiolase-like superfamily. Thiolase family.</text>
</comment>
<dbReference type="SUPFAM" id="SSF53901">
    <property type="entry name" value="Thiolase-like"/>
    <property type="match status" value="2"/>
</dbReference>
<dbReference type="STRING" id="1884261.A0A5C3QTH2"/>
<dbReference type="PROSITE" id="PS00098">
    <property type="entry name" value="THIOLASE_1"/>
    <property type="match status" value="1"/>
</dbReference>
<keyword evidence="3 7" id="KW-0808">Transferase</keyword>
<dbReference type="AlphaFoldDB" id="A0A5C3QTH2"/>
<proteinExistence type="inferred from homology"/>
<feature type="active site" description="Proton acceptor" evidence="6">
    <location>
        <position position="431"/>
    </location>
</feature>
<dbReference type="Pfam" id="PF00108">
    <property type="entry name" value="Thiolase_N"/>
    <property type="match status" value="1"/>
</dbReference>
<gene>
    <name evidence="10" type="ORF">BDV98DRAFT_648298</name>
</gene>
<dbReference type="InterPro" id="IPR020615">
    <property type="entry name" value="Thiolase_acyl_enz_int_AS"/>
</dbReference>
<evidence type="ECO:0000256" key="1">
    <source>
        <dbReference type="ARBA" id="ARBA00004872"/>
    </source>
</evidence>
<dbReference type="EMBL" id="ML178817">
    <property type="protein sequence ID" value="TFL05315.1"/>
    <property type="molecule type" value="Genomic_DNA"/>
</dbReference>
<dbReference type="InterPro" id="IPR050215">
    <property type="entry name" value="Thiolase-like_sf_Thiolase"/>
</dbReference>
<dbReference type="InterPro" id="IPR020616">
    <property type="entry name" value="Thiolase_N"/>
</dbReference>
<feature type="active site" description="Proton acceptor" evidence="6">
    <location>
        <position position="401"/>
    </location>
</feature>
<dbReference type="PANTHER" id="PTHR43853:SF10">
    <property type="entry name" value="ACETYL-COA C-ACETYLTRANSFERASE"/>
    <property type="match status" value="1"/>
</dbReference>
<feature type="active site" description="Acyl-thioester intermediate" evidence="6">
    <location>
        <position position="133"/>
    </location>
</feature>
<evidence type="ECO:0000259" key="9">
    <source>
        <dbReference type="Pfam" id="PF02803"/>
    </source>
</evidence>
<protein>
    <submittedName>
        <fullName evidence="10">Thiolase-like protein</fullName>
    </submittedName>
</protein>
<evidence type="ECO:0000256" key="4">
    <source>
        <dbReference type="ARBA" id="ARBA00023315"/>
    </source>
</evidence>
<evidence type="ECO:0000313" key="10">
    <source>
        <dbReference type="EMBL" id="TFL05315.1"/>
    </source>
</evidence>
<organism evidence="10 11">
    <name type="scientific">Pterulicium gracile</name>
    <dbReference type="NCBI Taxonomy" id="1884261"/>
    <lineage>
        <taxon>Eukaryota</taxon>
        <taxon>Fungi</taxon>
        <taxon>Dikarya</taxon>
        <taxon>Basidiomycota</taxon>
        <taxon>Agaricomycotina</taxon>
        <taxon>Agaricomycetes</taxon>
        <taxon>Agaricomycetidae</taxon>
        <taxon>Agaricales</taxon>
        <taxon>Pleurotineae</taxon>
        <taxon>Pterulaceae</taxon>
        <taxon>Pterulicium</taxon>
    </lineage>
</organism>
<name>A0A5C3QTH2_9AGAR</name>
<sequence>MLPLRTLTMSRNLSSRLTALVPPSALTGTRKASTSAAVAKLLEKKPDDVVITFAKRAPLGRAKKGQYKDVPVDEMLRAILAATLQHTGIDPSKIDDICVGTCHPPSPLYVSRAAALAAGIPPSVPISTVNRLCSSGLMSIRNIANAIKAGDVGLGFAVGVENMTLNPRPSPEVTEAVSSHPKANDSIQPMGWTSERVAEHYKVPRAVQDAYALISHTRAQKAVESGTFASEIIPITLWNGLVLNADDTVRPGVTKESLSALKPVFPQWGPKATALEAVEGSVLPPAESSSEASTTAGNASGVGDGAAVVVLTTRARAEKEGWEVKGKWVGCDVVGVEPRYMGVGPIPAIRSVLGRYGLSKEEIDVYEINEAFASQFAYCVEELGIPMEKINPNGGSIALTHPVGMTGTRQVVSGLAELERTGGQLLCTSMCVGSGMGAASVVVRE</sequence>
<dbReference type="InterPro" id="IPR016039">
    <property type="entry name" value="Thiolase-like"/>
</dbReference>
<feature type="domain" description="Thiolase C-terminal" evidence="9">
    <location>
        <begin position="325"/>
        <end position="443"/>
    </location>
</feature>
<keyword evidence="4 7" id="KW-0012">Acyltransferase</keyword>
<comment type="pathway">
    <text evidence="1">Lipid metabolism; fatty acid metabolism.</text>
</comment>
<dbReference type="InterPro" id="IPR020617">
    <property type="entry name" value="Thiolase_C"/>
</dbReference>